<proteinExistence type="predicted"/>
<dbReference type="OrthoDB" id="32008at10239"/>
<dbReference type="RefSeq" id="YP_009044851.1">
    <property type="nucleotide sequence ID" value="NC_024387.1"/>
</dbReference>
<dbReference type="Proteomes" id="UP000026993">
    <property type="component" value="Segment"/>
</dbReference>
<evidence type="ECO:0000313" key="2">
    <source>
        <dbReference type="Proteomes" id="UP000026993"/>
    </source>
</evidence>
<dbReference type="GeneID" id="19735965"/>
<reference evidence="1 2" key="1">
    <citation type="journal article" date="2014" name="Appl. Environ. Microbiol.">
        <title>Comparative genomic and morphological analysis of Listeria phages isolated from farm environments.</title>
        <authorList>
            <person name="Denes T."/>
            <person name="Vongkamjan K."/>
            <person name="Ackermann H.W."/>
            <person name="Moreno Switt A.I."/>
            <person name="Wiedmann M."/>
            <person name="den Bakker H.C."/>
        </authorList>
    </citation>
    <scope>NUCLEOTIDE SEQUENCE [LARGE SCALE GENOMIC DNA]</scope>
</reference>
<evidence type="ECO:0000313" key="1">
    <source>
        <dbReference type="EMBL" id="AHL18829.1"/>
    </source>
</evidence>
<protein>
    <submittedName>
        <fullName evidence="1">Uncharacterized protein</fullName>
    </submittedName>
</protein>
<keyword evidence="2" id="KW-1185">Reference proteome</keyword>
<dbReference type="EMBL" id="KJ094023">
    <property type="protein sequence ID" value="AHL18829.1"/>
    <property type="molecule type" value="Genomic_DNA"/>
</dbReference>
<accession>A0A059T697</accession>
<organism evidence="1 2">
    <name type="scientific">Listeria phage LP-101</name>
    <dbReference type="NCBI Taxonomy" id="1458856"/>
    <lineage>
        <taxon>Viruses</taxon>
        <taxon>Duplodnaviria</taxon>
        <taxon>Heunggongvirae</taxon>
        <taxon>Uroviricota</taxon>
        <taxon>Caudoviricetes</taxon>
        <taxon>Trabyvirinae</taxon>
        <taxon>Slepowronvirus</taxon>
        <taxon>Slepowronvirus LP101</taxon>
    </lineage>
</organism>
<name>A0A059T697_9CAUD</name>
<sequence>MGVSIDLYSYDYEALVEGIQSYTKAENTEVIRKILLIGGNVVGDKYIILNNELWEDNSSYYNVPNTLERLYKVDDVFGKIFCTFDDRFGRETLINGCDTPEEILEEVME</sequence>
<gene>
    <name evidence="1" type="ORF">LP101_050</name>
</gene>
<dbReference type="KEGG" id="vg:19735965"/>